<dbReference type="Pfam" id="PF01569">
    <property type="entry name" value="PAP2"/>
    <property type="match status" value="1"/>
</dbReference>
<sequence length="216" mass="24916">MSPFDRLLRAMTNPVVMISYVGLIVLCFMYFDKPVAEYFYNLEVRKHLAIVGWITKFGIGAIYISGLFMLALFFRYIMGNHEWAARTWFLFMCVAIPNAVCGFLKILFGRARPNLWIHNDFYGFYGLQFHAPFWSFPSGHTTTIMSLVFGLSIMFPRYFYAFLLTGITIAMSRVLLTHHYLSDVLAAGYLSLLEIGILLCFLRRKSWLAPAWGHAV</sequence>
<evidence type="ECO:0000259" key="2">
    <source>
        <dbReference type="SMART" id="SM00014"/>
    </source>
</evidence>
<keyword evidence="1" id="KW-0472">Membrane</keyword>
<dbReference type="SUPFAM" id="SSF48317">
    <property type="entry name" value="Acid phosphatase/Vanadium-dependent haloperoxidase"/>
    <property type="match status" value="1"/>
</dbReference>
<dbReference type="Gene3D" id="1.20.144.10">
    <property type="entry name" value="Phosphatidic acid phosphatase type 2/haloperoxidase"/>
    <property type="match status" value="2"/>
</dbReference>
<keyword evidence="1" id="KW-0812">Transmembrane</keyword>
<feature type="transmembrane region" description="Helical" evidence="1">
    <location>
        <begin position="158"/>
        <end position="178"/>
    </location>
</feature>
<gene>
    <name evidence="3" type="ORF">LHA_2187</name>
</gene>
<accession>A0A0A8UWT2</accession>
<dbReference type="Proteomes" id="UP000032803">
    <property type="component" value="Chromosome I"/>
</dbReference>
<evidence type="ECO:0000313" key="3">
    <source>
        <dbReference type="EMBL" id="CEK11209.1"/>
    </source>
</evidence>
<dbReference type="PATRIC" id="fig|449.7.peg.272"/>
<feature type="transmembrane region" description="Helical" evidence="1">
    <location>
        <begin position="131"/>
        <end position="151"/>
    </location>
</feature>
<dbReference type="HOGENOM" id="CLU_072573_6_2_6"/>
<organism evidence="3 4">
    <name type="scientific">Legionella hackeliae</name>
    <dbReference type="NCBI Taxonomy" id="449"/>
    <lineage>
        <taxon>Bacteria</taxon>
        <taxon>Pseudomonadati</taxon>
        <taxon>Pseudomonadota</taxon>
        <taxon>Gammaproteobacteria</taxon>
        <taxon>Legionellales</taxon>
        <taxon>Legionellaceae</taxon>
        <taxon>Legionella</taxon>
    </lineage>
</organism>
<feature type="transmembrane region" description="Helical" evidence="1">
    <location>
        <begin position="51"/>
        <end position="76"/>
    </location>
</feature>
<evidence type="ECO:0000256" key="1">
    <source>
        <dbReference type="SAM" id="Phobius"/>
    </source>
</evidence>
<dbReference type="SMART" id="SM00014">
    <property type="entry name" value="acidPPc"/>
    <property type="match status" value="1"/>
</dbReference>
<dbReference type="InterPro" id="IPR036938">
    <property type="entry name" value="PAP2/HPO_sf"/>
</dbReference>
<dbReference type="InterPro" id="IPR000326">
    <property type="entry name" value="PAP2/HPO"/>
</dbReference>
<feature type="transmembrane region" description="Helical" evidence="1">
    <location>
        <begin position="88"/>
        <end position="111"/>
    </location>
</feature>
<evidence type="ECO:0000313" key="4">
    <source>
        <dbReference type="Proteomes" id="UP000032803"/>
    </source>
</evidence>
<keyword evidence="4" id="KW-1185">Reference proteome</keyword>
<feature type="domain" description="Phosphatidic acid phosphatase type 2/haloperoxidase" evidence="2">
    <location>
        <begin position="89"/>
        <end position="199"/>
    </location>
</feature>
<keyword evidence="1" id="KW-1133">Transmembrane helix</keyword>
<feature type="transmembrane region" description="Helical" evidence="1">
    <location>
        <begin position="12"/>
        <end position="31"/>
    </location>
</feature>
<name>A0A0A8UWT2_LEGHA</name>
<feature type="transmembrane region" description="Helical" evidence="1">
    <location>
        <begin position="184"/>
        <end position="202"/>
    </location>
</feature>
<dbReference type="OrthoDB" id="5645237at2"/>
<protein>
    <submittedName>
        <fullName evidence="3">Putative membrane-associated phospholipid phosphatase</fullName>
    </submittedName>
</protein>
<dbReference type="STRING" id="449.LHA_2187"/>
<dbReference type="RefSeq" id="WP_045106448.1">
    <property type="nucleotide sequence ID" value="NZ_LN681225.1"/>
</dbReference>
<dbReference type="AlphaFoldDB" id="A0A0A8UWT2"/>
<proteinExistence type="predicted"/>
<reference evidence="4" key="1">
    <citation type="submission" date="2014-09" db="EMBL/GenBank/DDBJ databases">
        <authorList>
            <person name="Gomez-Valero L."/>
        </authorList>
    </citation>
    <scope>NUCLEOTIDE SEQUENCE [LARGE SCALE GENOMIC DNA]</scope>
    <source>
        <strain evidence="4">ATCC35250</strain>
    </source>
</reference>
<dbReference type="KEGG" id="lha:LHA_2187"/>
<dbReference type="EMBL" id="LN681225">
    <property type="protein sequence ID" value="CEK11209.1"/>
    <property type="molecule type" value="Genomic_DNA"/>
</dbReference>